<dbReference type="EMBL" id="JAEUBG010003196">
    <property type="protein sequence ID" value="KAH3683279.1"/>
    <property type="molecule type" value="Genomic_DNA"/>
</dbReference>
<reference evidence="3" key="2">
    <citation type="submission" date="2021-01" db="EMBL/GenBank/DDBJ databases">
        <authorList>
            <person name="Schikora-Tamarit M.A."/>
        </authorList>
    </citation>
    <scope>NUCLEOTIDE SEQUENCE</scope>
    <source>
        <strain evidence="3">CBS2887</strain>
    </source>
</reference>
<dbReference type="PANTHER" id="PTHR22504">
    <property type="entry name" value="REPRESSOR OF RNA POLYMERASE III TRANSCRIPTION MAF1"/>
    <property type="match status" value="1"/>
</dbReference>
<proteinExistence type="inferred from homology"/>
<dbReference type="GO" id="GO:0005634">
    <property type="term" value="C:nucleus"/>
    <property type="evidence" value="ECO:0007669"/>
    <property type="project" value="UniProtKB-SubCell"/>
</dbReference>
<dbReference type="Gene3D" id="3.40.1000.50">
    <property type="entry name" value="Repressor of RNA polymerase III transcription Maf1"/>
    <property type="match status" value="1"/>
</dbReference>
<dbReference type="InterPro" id="IPR015257">
    <property type="entry name" value="Maf1"/>
</dbReference>
<sequence length="325" mass="38226">MKVNETDIEVINQFLNFNTFDCHVSGGCDLFTTKPVGSDRKLFKTIEKQFDQIIENNTKEADLEKVNDDFANQKRRFSSTEPFYNKDTEELNQDENNSGSTGSEIFHKLRSKSIDFNASPFGPLDESTSRRTFSYLIGILNAMYPDNDYSSLEPQDFEKIQFAKFKSKFNNILLSLGKHLDELLNIWDNLNSHMDLLDCKIYQLNNLDSLEDSDYFNSNLEFDDQDDNYENFAKLWSYKWFCFNKKRKRVAFIHLDGYRLSSPKLYPVQDSKRRRLTIDNEFVEEYDLTYDSQDDKKNMNDLDESVFDDDDDENEAGYAPNNDYE</sequence>
<dbReference type="AlphaFoldDB" id="A0A9P8Q5Q2"/>
<keyword evidence="1" id="KW-0804">Transcription</keyword>
<feature type="compositionally biased region" description="Acidic residues" evidence="2">
    <location>
        <begin position="301"/>
        <end position="315"/>
    </location>
</feature>
<organism evidence="3 4">
    <name type="scientific">Wickerhamomyces pijperi</name>
    <name type="common">Yeast</name>
    <name type="synonym">Pichia pijperi</name>
    <dbReference type="NCBI Taxonomy" id="599730"/>
    <lineage>
        <taxon>Eukaryota</taxon>
        <taxon>Fungi</taxon>
        <taxon>Dikarya</taxon>
        <taxon>Ascomycota</taxon>
        <taxon>Saccharomycotina</taxon>
        <taxon>Saccharomycetes</taxon>
        <taxon>Phaffomycetales</taxon>
        <taxon>Wickerhamomycetaceae</taxon>
        <taxon>Wickerhamomyces</taxon>
    </lineage>
</organism>
<evidence type="ECO:0000256" key="1">
    <source>
        <dbReference type="PIRNR" id="PIRNR037240"/>
    </source>
</evidence>
<evidence type="ECO:0000256" key="2">
    <source>
        <dbReference type="SAM" id="MobiDB-lite"/>
    </source>
</evidence>
<accession>A0A9P8Q5Q2</accession>
<keyword evidence="1" id="KW-0678">Repressor</keyword>
<reference evidence="3" key="1">
    <citation type="journal article" date="2021" name="Open Biol.">
        <title>Shared evolutionary footprints suggest mitochondrial oxidative damage underlies multiple complex I losses in fungi.</title>
        <authorList>
            <person name="Schikora-Tamarit M.A."/>
            <person name="Marcet-Houben M."/>
            <person name="Nosek J."/>
            <person name="Gabaldon T."/>
        </authorList>
    </citation>
    <scope>NUCLEOTIDE SEQUENCE</scope>
    <source>
        <strain evidence="3">CBS2887</strain>
    </source>
</reference>
<name>A0A9P8Q5Q2_WICPI</name>
<gene>
    <name evidence="3" type="ORF">WICPIJ_005748</name>
</gene>
<comment type="function">
    <text evidence="1">Mediator of diverse signals that repress RNA polymerase III transcription. Inhibits the de novo assembly of TFIIIB onto DNA.</text>
</comment>
<keyword evidence="1" id="KW-0539">Nucleus</keyword>
<protein>
    <recommendedName>
        <fullName evidence="1">Repressor of RNA polymerase III transcription MAF1</fullName>
    </recommendedName>
</protein>
<evidence type="ECO:0000313" key="4">
    <source>
        <dbReference type="Proteomes" id="UP000774326"/>
    </source>
</evidence>
<dbReference type="Proteomes" id="UP000774326">
    <property type="component" value="Unassembled WGS sequence"/>
</dbReference>
<comment type="similarity">
    <text evidence="1">Belongs to the MAF1 family.</text>
</comment>
<keyword evidence="4" id="KW-1185">Reference proteome</keyword>
<evidence type="ECO:0000313" key="3">
    <source>
        <dbReference type="EMBL" id="KAH3683279.1"/>
    </source>
</evidence>
<dbReference type="OrthoDB" id="277029at2759"/>
<dbReference type="PANTHER" id="PTHR22504:SF0">
    <property type="entry name" value="REPRESSOR OF RNA POLYMERASE III TRANSCRIPTION MAF1 HOMOLOG"/>
    <property type="match status" value="1"/>
</dbReference>
<comment type="subcellular location">
    <subcellularLocation>
        <location evidence="1">Nucleus</location>
    </subcellularLocation>
</comment>
<dbReference type="Pfam" id="PF09174">
    <property type="entry name" value="Maf1"/>
    <property type="match status" value="1"/>
</dbReference>
<feature type="region of interest" description="Disordered" evidence="2">
    <location>
        <begin position="293"/>
        <end position="325"/>
    </location>
</feature>
<keyword evidence="1" id="KW-0805">Transcription regulation</keyword>
<dbReference type="InterPro" id="IPR038564">
    <property type="entry name" value="Maf1_sf"/>
</dbReference>
<dbReference type="PIRSF" id="PIRSF037240">
    <property type="entry name" value="RNA_polIII_Trep_MAF1"/>
    <property type="match status" value="1"/>
</dbReference>
<comment type="caution">
    <text evidence="3">The sequence shown here is derived from an EMBL/GenBank/DDBJ whole genome shotgun (WGS) entry which is preliminary data.</text>
</comment>
<feature type="region of interest" description="Disordered" evidence="2">
    <location>
        <begin position="81"/>
        <end position="102"/>
    </location>
</feature>
<dbReference type="GO" id="GO:0016480">
    <property type="term" value="P:negative regulation of transcription by RNA polymerase III"/>
    <property type="evidence" value="ECO:0007669"/>
    <property type="project" value="UniProtKB-UniRule"/>
</dbReference>
<dbReference type="GO" id="GO:0000994">
    <property type="term" value="F:RNA polymerase III core binding"/>
    <property type="evidence" value="ECO:0007669"/>
    <property type="project" value="TreeGrafter"/>
</dbReference>